<evidence type="ECO:0000256" key="10">
    <source>
        <dbReference type="RuleBase" id="RU368065"/>
    </source>
</evidence>
<dbReference type="InterPro" id="IPR007290">
    <property type="entry name" value="Arv1"/>
</dbReference>
<comment type="function">
    <text evidence="10">Mediator of sterol homeostasis involved in sterol uptake, trafficking and distribution into membranes.</text>
</comment>
<feature type="transmembrane region" description="Helical" evidence="10">
    <location>
        <begin position="119"/>
        <end position="143"/>
    </location>
</feature>
<proteinExistence type="inferred from homology"/>
<evidence type="ECO:0000256" key="4">
    <source>
        <dbReference type="ARBA" id="ARBA00022692"/>
    </source>
</evidence>
<dbReference type="GO" id="GO:0032366">
    <property type="term" value="P:intracellular sterol transport"/>
    <property type="evidence" value="ECO:0007669"/>
    <property type="project" value="UniProtKB-UniRule"/>
</dbReference>
<evidence type="ECO:0000256" key="6">
    <source>
        <dbReference type="ARBA" id="ARBA00022989"/>
    </source>
</evidence>
<keyword evidence="10" id="KW-0746">Sphingolipid metabolism</keyword>
<keyword evidence="6 10" id="KW-1133">Transmembrane helix</keyword>
<dbReference type="GO" id="GO:0097036">
    <property type="term" value="P:regulation of plasma membrane sterol distribution"/>
    <property type="evidence" value="ECO:0007669"/>
    <property type="project" value="UniProtKB-UniRule"/>
</dbReference>
<organism evidence="11 12">
    <name type="scientific">Botryotinia fuckeliana (strain B05.10)</name>
    <name type="common">Noble rot fungus</name>
    <name type="synonym">Botrytis cinerea</name>
    <dbReference type="NCBI Taxonomy" id="332648"/>
    <lineage>
        <taxon>Eukaryota</taxon>
        <taxon>Fungi</taxon>
        <taxon>Dikarya</taxon>
        <taxon>Ascomycota</taxon>
        <taxon>Pezizomycotina</taxon>
        <taxon>Leotiomycetes</taxon>
        <taxon>Helotiales</taxon>
        <taxon>Sclerotiniaceae</taxon>
        <taxon>Botrytis</taxon>
    </lineage>
</organism>
<reference evidence="11 12" key="3">
    <citation type="journal article" date="2017" name="Mol. Plant Pathol.">
        <title>A gapless genome sequence of the fungus Botrytis cinerea.</title>
        <authorList>
            <person name="Van Kan J.A."/>
            <person name="Stassen J.H."/>
            <person name="Mosbach A."/>
            <person name="Van Der Lee T.A."/>
            <person name="Faino L."/>
            <person name="Farmer A.D."/>
            <person name="Papasotiriou D.G."/>
            <person name="Zhou S."/>
            <person name="Seidl M.F."/>
            <person name="Cottam E."/>
            <person name="Edel D."/>
            <person name="Hahn M."/>
            <person name="Schwartz D.C."/>
            <person name="Dietrich R.A."/>
            <person name="Widdison S."/>
            <person name="Scalliet G."/>
        </authorList>
    </citation>
    <scope>NUCLEOTIDE SEQUENCE [LARGE SCALE GENOMIC DNA]</scope>
    <source>
        <strain evidence="11 12">B05.10</strain>
    </source>
</reference>
<reference evidence="11 12" key="1">
    <citation type="journal article" date="2011" name="PLoS Genet.">
        <title>Genomic analysis of the necrotrophic fungal pathogens Sclerotinia sclerotiorum and Botrytis cinerea.</title>
        <authorList>
            <person name="Amselem J."/>
            <person name="Cuomo C.A."/>
            <person name="van Kan J.A."/>
            <person name="Viaud M."/>
            <person name="Benito E.P."/>
            <person name="Couloux A."/>
            <person name="Coutinho P.M."/>
            <person name="de Vries R.P."/>
            <person name="Dyer P.S."/>
            <person name="Fillinger S."/>
            <person name="Fournier E."/>
            <person name="Gout L."/>
            <person name="Hahn M."/>
            <person name="Kohn L."/>
            <person name="Lapalu N."/>
            <person name="Plummer K.M."/>
            <person name="Pradier J.M."/>
            <person name="Quevillon E."/>
            <person name="Sharon A."/>
            <person name="Simon A."/>
            <person name="ten Have A."/>
            <person name="Tudzynski B."/>
            <person name="Tudzynski P."/>
            <person name="Wincker P."/>
            <person name="Andrew M."/>
            <person name="Anthouard V."/>
            <person name="Beever R.E."/>
            <person name="Beffa R."/>
            <person name="Benoit I."/>
            <person name="Bouzid O."/>
            <person name="Brault B."/>
            <person name="Chen Z."/>
            <person name="Choquer M."/>
            <person name="Collemare J."/>
            <person name="Cotton P."/>
            <person name="Danchin E.G."/>
            <person name="Da Silva C."/>
            <person name="Gautier A."/>
            <person name="Giraud C."/>
            <person name="Giraud T."/>
            <person name="Gonzalez C."/>
            <person name="Grossetete S."/>
            <person name="Guldener U."/>
            <person name="Henrissat B."/>
            <person name="Howlett B.J."/>
            <person name="Kodira C."/>
            <person name="Kretschmer M."/>
            <person name="Lappartient A."/>
            <person name="Leroch M."/>
            <person name="Levis C."/>
            <person name="Mauceli E."/>
            <person name="Neuveglise C."/>
            <person name="Oeser B."/>
            <person name="Pearson M."/>
            <person name="Poulain J."/>
            <person name="Poussereau N."/>
            <person name="Quesneville H."/>
            <person name="Rascle C."/>
            <person name="Schumacher J."/>
            <person name="Segurens B."/>
            <person name="Sexton A."/>
            <person name="Silva E."/>
            <person name="Sirven C."/>
            <person name="Soanes D.M."/>
            <person name="Talbot N.J."/>
            <person name="Templeton M."/>
            <person name="Yandava C."/>
            <person name="Yarden O."/>
            <person name="Zeng Q."/>
            <person name="Rollins J.A."/>
            <person name="Lebrun M.H."/>
            <person name="Dickman M."/>
        </authorList>
    </citation>
    <scope>NUCLEOTIDE SEQUENCE [LARGE SCALE GENOMIC DNA]</scope>
    <source>
        <strain evidence="11 12">B05.10</strain>
    </source>
</reference>
<dbReference type="PANTHER" id="PTHR14467:SF0">
    <property type="entry name" value="PROTEIN ARV1"/>
    <property type="match status" value="1"/>
</dbReference>
<evidence type="ECO:0000256" key="1">
    <source>
        <dbReference type="ARBA" id="ARBA00004477"/>
    </source>
</evidence>
<sequence length="288" mass="31834">MPICIECRYPTTQLYTEYSGGSTGHGVRLTVCKNCGRFCDKYVEHDFVVLFIDLVLIKPQVYRHLLHNTLMREHDQFDPSIIRLGILLLLFDVYLTWARIEKQTSAPISAPIETDNTNFLRLAAQPIVFQYIFFLILCALSTLSFHFSIRFLTSSPLSPLVFFGLLPKYTRPNSVSTALLVSSSTKLFPILMVIWEYDVPAAARSLGWAVVANNVEALKILLDCGYGTAAILATVGAISRWMVGRGILWAVGLDGVDTVGDSGVAADGKALWAVVELGREWGGRLGLG</sequence>
<dbReference type="GO" id="GO:0016125">
    <property type="term" value="P:sterol metabolic process"/>
    <property type="evidence" value="ECO:0007669"/>
    <property type="project" value="UniProtKB-UniRule"/>
</dbReference>
<keyword evidence="12" id="KW-1185">Reference proteome</keyword>
<keyword evidence="7 10" id="KW-0445">Lipid transport</keyword>
<keyword evidence="3 10" id="KW-0813">Transport</keyword>
<keyword evidence="4 10" id="KW-0812">Transmembrane</keyword>
<dbReference type="EMBL" id="CP009819">
    <property type="protein sequence ID" value="ATZ58090.1"/>
    <property type="molecule type" value="Genomic_DNA"/>
</dbReference>
<dbReference type="KEGG" id="bfu:BCIN_15g05460"/>
<dbReference type="Proteomes" id="UP000001798">
    <property type="component" value="Chromosome 15"/>
</dbReference>
<evidence type="ECO:0000256" key="9">
    <source>
        <dbReference type="ARBA" id="ARBA00023136"/>
    </source>
</evidence>
<evidence type="ECO:0000256" key="2">
    <source>
        <dbReference type="ARBA" id="ARBA00009187"/>
    </source>
</evidence>
<comment type="caution">
    <text evidence="10">Lacks conserved residue(s) required for the propagation of feature annotation.</text>
</comment>
<dbReference type="OrthoDB" id="2192830at2759"/>
<dbReference type="GeneID" id="5430243"/>
<keyword evidence="10" id="KW-0333">Golgi apparatus</keyword>
<keyword evidence="5 10" id="KW-0256">Endoplasmic reticulum</keyword>
<gene>
    <name evidence="11" type="primary">Bcarv1</name>
    <name evidence="11" type="ORF">BCIN_15g05460</name>
</gene>
<evidence type="ECO:0000256" key="5">
    <source>
        <dbReference type="ARBA" id="ARBA00022824"/>
    </source>
</evidence>
<dbReference type="RefSeq" id="XP_024553548.1">
    <property type="nucleotide sequence ID" value="XM_024697732.1"/>
</dbReference>
<reference evidence="11 12" key="2">
    <citation type="journal article" date="2012" name="Eukaryot. Cell">
        <title>Genome update of Botrytis cinerea strains B05.10 and T4.</title>
        <authorList>
            <person name="Staats M."/>
            <person name="van Kan J.A."/>
        </authorList>
    </citation>
    <scope>NUCLEOTIDE SEQUENCE [LARGE SCALE GENOMIC DNA]</scope>
    <source>
        <strain evidence="11 12">B05.10</strain>
    </source>
</reference>
<evidence type="ECO:0000313" key="11">
    <source>
        <dbReference type="EMBL" id="ATZ58090.1"/>
    </source>
</evidence>
<protein>
    <recommendedName>
        <fullName evidence="10">Protein ARV</fullName>
    </recommendedName>
</protein>
<dbReference type="Pfam" id="PF04161">
    <property type="entry name" value="Arv1"/>
    <property type="match status" value="1"/>
</dbReference>
<accession>A0A384K5I4</accession>
<dbReference type="AlphaFoldDB" id="A0A384K5I4"/>
<dbReference type="GO" id="GO:0032541">
    <property type="term" value="C:cortical endoplasmic reticulum"/>
    <property type="evidence" value="ECO:0007669"/>
    <property type="project" value="TreeGrafter"/>
</dbReference>
<dbReference type="PANTHER" id="PTHR14467">
    <property type="entry name" value="ARV1"/>
    <property type="match status" value="1"/>
</dbReference>
<evidence type="ECO:0000256" key="3">
    <source>
        <dbReference type="ARBA" id="ARBA00022448"/>
    </source>
</evidence>
<dbReference type="VEuPathDB" id="FungiDB:Bcin15g05460"/>
<comment type="similarity">
    <text evidence="2 10">Belongs to the ARV1 family.</text>
</comment>
<dbReference type="GO" id="GO:0005789">
    <property type="term" value="C:endoplasmic reticulum membrane"/>
    <property type="evidence" value="ECO:0007669"/>
    <property type="project" value="UniProtKB-SubCell"/>
</dbReference>
<name>A0A384K5I4_BOTFB</name>
<keyword evidence="9 10" id="KW-0472">Membrane</keyword>
<dbReference type="GO" id="GO:0006665">
    <property type="term" value="P:sphingolipid metabolic process"/>
    <property type="evidence" value="ECO:0007669"/>
    <property type="project" value="UniProtKB-UniRule"/>
</dbReference>
<comment type="function">
    <text evidence="10">Regulates also the sphingolipid metabolism.</text>
</comment>
<comment type="subcellular location">
    <subcellularLocation>
        <location evidence="1 10">Endoplasmic reticulum membrane</location>
        <topology evidence="1 10">Multi-pass membrane protein</topology>
    </subcellularLocation>
    <subcellularLocation>
        <location evidence="10">Golgi apparatus membrane</location>
        <topology evidence="10">Multi-pass membrane protein</topology>
    </subcellularLocation>
</comment>
<evidence type="ECO:0000256" key="8">
    <source>
        <dbReference type="ARBA" id="ARBA00023098"/>
    </source>
</evidence>
<evidence type="ECO:0000313" key="12">
    <source>
        <dbReference type="Proteomes" id="UP000001798"/>
    </source>
</evidence>
<keyword evidence="8 10" id="KW-0443">Lipid metabolism</keyword>
<dbReference type="GO" id="GO:0000139">
    <property type="term" value="C:Golgi membrane"/>
    <property type="evidence" value="ECO:0007669"/>
    <property type="project" value="UniProtKB-SubCell"/>
</dbReference>
<evidence type="ECO:0000256" key="7">
    <source>
        <dbReference type="ARBA" id="ARBA00023055"/>
    </source>
</evidence>